<comment type="catalytic activity">
    <reaction evidence="2">
        <text>ATP + H2O = ADP + phosphate + H(+)</text>
        <dbReference type="Rhea" id="RHEA:13065"/>
        <dbReference type="ChEBI" id="CHEBI:15377"/>
        <dbReference type="ChEBI" id="CHEBI:15378"/>
        <dbReference type="ChEBI" id="CHEBI:30616"/>
        <dbReference type="ChEBI" id="CHEBI:43474"/>
        <dbReference type="ChEBI" id="CHEBI:456216"/>
    </reaction>
</comment>
<dbReference type="Gene3D" id="3.40.50.300">
    <property type="entry name" value="P-loop containing nucleotide triphosphate hydrolases"/>
    <property type="match status" value="1"/>
</dbReference>
<comment type="subunit">
    <text evidence="3">Dimerizes in the presence of ATP but not ADP; ATP-binding is required for double-stranded (ds)DNA-binding. Interacts with DnaA.</text>
</comment>
<keyword evidence="7" id="KW-1185">Reference proteome</keyword>
<dbReference type="PANTHER" id="PTHR13696">
    <property type="entry name" value="P-LOOP CONTAINING NUCLEOSIDE TRIPHOSPHATE HYDROLASE"/>
    <property type="match status" value="1"/>
</dbReference>
<dbReference type="SUPFAM" id="SSF52540">
    <property type="entry name" value="P-loop containing nucleoside triphosphate hydrolases"/>
    <property type="match status" value="1"/>
</dbReference>
<evidence type="ECO:0000313" key="7">
    <source>
        <dbReference type="Proteomes" id="UP000001412"/>
    </source>
</evidence>
<dbReference type="CDD" id="cd02042">
    <property type="entry name" value="ParAB_family"/>
    <property type="match status" value="1"/>
</dbReference>
<proteinExistence type="inferred from homology"/>
<organism evidence="6 7">
    <name type="scientific">Clostridium tetani (strain Massachusetts / E88)</name>
    <dbReference type="NCBI Taxonomy" id="212717"/>
    <lineage>
        <taxon>Bacteria</taxon>
        <taxon>Bacillati</taxon>
        <taxon>Bacillota</taxon>
        <taxon>Clostridia</taxon>
        <taxon>Eubacteriales</taxon>
        <taxon>Clostridiaceae</taxon>
        <taxon>Clostridium</taxon>
    </lineage>
</organism>
<dbReference type="FunFam" id="3.40.50.300:FF:000285">
    <property type="entry name" value="Sporulation initiation inhibitor Soj"/>
    <property type="match status" value="1"/>
</dbReference>
<dbReference type="InterPro" id="IPR050678">
    <property type="entry name" value="DNA_Partitioning_ATPase"/>
</dbReference>
<accession>Q892Z5</accession>
<protein>
    <recommendedName>
        <fullName evidence="4">Sporulation initiation inhibitor protein Soj</fullName>
    </recommendedName>
</protein>
<name>Q892Z5_CLOTE</name>
<dbReference type="InterPro" id="IPR027417">
    <property type="entry name" value="P-loop_NTPase"/>
</dbReference>
<dbReference type="STRING" id="212717.CTC_01937"/>
<evidence type="ECO:0000256" key="4">
    <source>
        <dbReference type="ARBA" id="ARBA00071824"/>
    </source>
</evidence>
<gene>
    <name evidence="6" type="ordered locus">CTC_01937</name>
</gene>
<dbReference type="EMBL" id="AE015927">
    <property type="protein sequence ID" value="AAO36447.1"/>
    <property type="molecule type" value="Genomic_DNA"/>
</dbReference>
<evidence type="ECO:0000256" key="3">
    <source>
        <dbReference type="ARBA" id="ARBA00062323"/>
    </source>
</evidence>
<evidence type="ECO:0000259" key="5">
    <source>
        <dbReference type="Pfam" id="PF13614"/>
    </source>
</evidence>
<evidence type="ECO:0000256" key="1">
    <source>
        <dbReference type="ARBA" id="ARBA00006976"/>
    </source>
</evidence>
<evidence type="ECO:0000256" key="2">
    <source>
        <dbReference type="ARBA" id="ARBA00049360"/>
    </source>
</evidence>
<dbReference type="PANTHER" id="PTHR13696:SF99">
    <property type="entry name" value="COBYRINIC ACID AC-DIAMIDE SYNTHASE"/>
    <property type="match status" value="1"/>
</dbReference>
<dbReference type="HOGENOM" id="CLU_037612_1_4_9"/>
<comment type="similarity">
    <text evidence="1">Belongs to the ParA family.</text>
</comment>
<dbReference type="AlphaFoldDB" id="Q892Z5"/>
<dbReference type="KEGG" id="ctc:CTC_01937"/>
<dbReference type="InterPro" id="IPR025669">
    <property type="entry name" value="AAA_dom"/>
</dbReference>
<dbReference type="Pfam" id="PF13614">
    <property type="entry name" value="AAA_31"/>
    <property type="match status" value="1"/>
</dbReference>
<sequence>MVTMCKNKVISIVNQKGGVAKTVTTLNLGYALAEMGKKVLLIDFDPQSSLTVCFGYDNTDSIKTTIYNLMALAIEEKSLPKKEEYILSAGNIDIIPCSLELSAVEIALVNVMSRELVLKSIVDKVKTDYDYVIIDCSPSLGMLTINALAACDSVIIPVTPQYLSAKGLELLLRNIIRVKKRINPSIEVDGILLTMYAERMKLSKEVLSIIQEAYGSHIHIFESKIPTSVKVGEANMRGKSTIEYDPKNKVSIAYMEFAKEVAAL</sequence>
<dbReference type="Proteomes" id="UP000001412">
    <property type="component" value="Chromosome"/>
</dbReference>
<reference evidence="6 7" key="1">
    <citation type="journal article" date="2003" name="Proc. Natl. Acad. Sci. U.S.A.">
        <title>The genome sequence of Clostridium tetani, the causative agent of tetanus disease.</title>
        <authorList>
            <person name="Brueggemann H."/>
            <person name="Baumer S."/>
            <person name="Fricke W.F."/>
            <person name="Wiezer A."/>
            <person name="Liesegang H."/>
            <person name="Decker I."/>
            <person name="Herzberg C."/>
            <person name="Martinez-Arias R."/>
            <person name="Merkl R."/>
            <person name="Henne A."/>
            <person name="Gottschalk G."/>
        </authorList>
    </citation>
    <scope>NUCLEOTIDE SEQUENCE [LARGE SCALE GENOMIC DNA]</scope>
    <source>
        <strain evidence="7">Massachusetts / E88</strain>
    </source>
</reference>
<feature type="domain" description="AAA" evidence="5">
    <location>
        <begin position="8"/>
        <end position="188"/>
    </location>
</feature>
<evidence type="ECO:0000313" key="6">
    <source>
        <dbReference type="EMBL" id="AAO36447.1"/>
    </source>
</evidence>